<dbReference type="AlphaFoldDB" id="X1MEK4"/>
<organism evidence="1">
    <name type="scientific">marine sediment metagenome</name>
    <dbReference type="NCBI Taxonomy" id="412755"/>
    <lineage>
        <taxon>unclassified sequences</taxon>
        <taxon>metagenomes</taxon>
        <taxon>ecological metagenomes</taxon>
    </lineage>
</organism>
<comment type="caution">
    <text evidence="1">The sequence shown here is derived from an EMBL/GenBank/DDBJ whole genome shotgun (WGS) entry which is preliminary data.</text>
</comment>
<accession>X1MEK4</accession>
<name>X1MEK4_9ZZZZ</name>
<dbReference type="EMBL" id="BARV01004590">
    <property type="protein sequence ID" value="GAI04809.1"/>
    <property type="molecule type" value="Genomic_DNA"/>
</dbReference>
<feature type="non-terminal residue" evidence="1">
    <location>
        <position position="279"/>
    </location>
</feature>
<sequence>RGNKFYFPGRPKAVCKKCEKGTYYDRVTPMSLKEPWISYRKPILLDNKDSILQEITEVIEKRGVLQKSIEYRMCAYWCIATYFYREFQAFPYLQFSGVINSGKSRMLKLLKWFSYRAILHASCSPSVLVREIDEYHCTELIDEIENKLNRKWESGSDMFNVLLEGYTPDSNYSRCKQGQDRGMVQYEVYSPKAFAGRRVVDPALSSRCINVSMRKDTPECEDIPKALSDEIQEIRSKLLYLKLAGETLPVVDPDLHGRTREIFIPIIAVAEYFGVDPSD</sequence>
<evidence type="ECO:0000313" key="1">
    <source>
        <dbReference type="EMBL" id="GAI04809.1"/>
    </source>
</evidence>
<gene>
    <name evidence="1" type="ORF">S06H3_10077</name>
</gene>
<feature type="non-terminal residue" evidence="1">
    <location>
        <position position="1"/>
    </location>
</feature>
<proteinExistence type="predicted"/>
<protein>
    <recommendedName>
        <fullName evidence="2">DUF3631 domain-containing protein</fullName>
    </recommendedName>
</protein>
<evidence type="ECO:0008006" key="2">
    <source>
        <dbReference type="Google" id="ProtNLM"/>
    </source>
</evidence>
<reference evidence="1" key="1">
    <citation type="journal article" date="2014" name="Front. Microbiol.">
        <title>High frequency of phylogenetically diverse reductive dehalogenase-homologous genes in deep subseafloor sedimentary metagenomes.</title>
        <authorList>
            <person name="Kawai M."/>
            <person name="Futagami T."/>
            <person name="Toyoda A."/>
            <person name="Takaki Y."/>
            <person name="Nishi S."/>
            <person name="Hori S."/>
            <person name="Arai W."/>
            <person name="Tsubouchi T."/>
            <person name="Morono Y."/>
            <person name="Uchiyama I."/>
            <person name="Ito T."/>
            <person name="Fujiyama A."/>
            <person name="Inagaki F."/>
            <person name="Takami H."/>
        </authorList>
    </citation>
    <scope>NUCLEOTIDE SEQUENCE</scope>
    <source>
        <strain evidence="1">Expedition CK06-06</strain>
    </source>
</reference>